<evidence type="ECO:0000313" key="2">
    <source>
        <dbReference type="Proteomes" id="UP000236919"/>
    </source>
</evidence>
<dbReference type="InterPro" id="IPR056510">
    <property type="entry name" value="WapI"/>
</dbReference>
<protein>
    <submittedName>
        <fullName evidence="1">Uncharacterized protein</fullName>
    </submittedName>
</protein>
<name>A0A2S4M2F6_9HYPH</name>
<dbReference type="Pfam" id="PF24716">
    <property type="entry name" value="WapI"/>
    <property type="match status" value="1"/>
</dbReference>
<proteinExistence type="predicted"/>
<comment type="caution">
    <text evidence="1">The sequence shown here is derived from an EMBL/GenBank/DDBJ whole genome shotgun (WGS) entry which is preliminary data.</text>
</comment>
<dbReference type="AlphaFoldDB" id="A0A2S4M2F6"/>
<reference evidence="1 2" key="1">
    <citation type="submission" date="2018-01" db="EMBL/GenBank/DDBJ databases">
        <title>Genomic Encyclopedia of Type Strains, Phase III (KMG-III): the genomes of soil and plant-associated and newly described type strains.</title>
        <authorList>
            <person name="Whitman W."/>
        </authorList>
    </citation>
    <scope>NUCLEOTIDE SEQUENCE [LARGE SCALE GENOMIC DNA]</scope>
    <source>
        <strain evidence="1 2">1131</strain>
    </source>
</reference>
<sequence length="119" mass="12825">MDAYGYGQMRVVAQSGRFSATLICQTSRHDLSALKEALIAQRANPALCQSWASGDVEVGLDFRGDVRGGVRIAAKVADIGSHERSLTFSLDLDQSYLSNAIEQLTKMIAKAPETASHDP</sequence>
<keyword evidence="2" id="KW-1185">Reference proteome</keyword>
<dbReference type="EMBL" id="PQFZ01000013">
    <property type="protein sequence ID" value="POR48881.1"/>
    <property type="molecule type" value="Genomic_DNA"/>
</dbReference>
<accession>A0A2S4M2F6</accession>
<organism evidence="1 2">
    <name type="scientific">Bosea psychrotolerans</name>
    <dbReference type="NCBI Taxonomy" id="1871628"/>
    <lineage>
        <taxon>Bacteria</taxon>
        <taxon>Pseudomonadati</taxon>
        <taxon>Pseudomonadota</taxon>
        <taxon>Alphaproteobacteria</taxon>
        <taxon>Hyphomicrobiales</taxon>
        <taxon>Boseaceae</taxon>
        <taxon>Bosea</taxon>
    </lineage>
</organism>
<dbReference type="Proteomes" id="UP000236919">
    <property type="component" value="Unassembled WGS sequence"/>
</dbReference>
<evidence type="ECO:0000313" key="1">
    <source>
        <dbReference type="EMBL" id="POR48881.1"/>
    </source>
</evidence>
<gene>
    <name evidence="1" type="ORF">CYD53_11312</name>
</gene>